<evidence type="ECO:0000313" key="2">
    <source>
        <dbReference type="Proteomes" id="UP001139981"/>
    </source>
</evidence>
<evidence type="ECO:0000313" key="1">
    <source>
        <dbReference type="EMBL" id="KAJ2878835.1"/>
    </source>
</evidence>
<gene>
    <name evidence="1" type="ORF">IWW38_006235</name>
</gene>
<keyword evidence="2" id="KW-1185">Reference proteome</keyword>
<accession>A0ACC1LT89</accession>
<organism evidence="1 2">
    <name type="scientific">Coemansia aciculifera</name>
    <dbReference type="NCBI Taxonomy" id="417176"/>
    <lineage>
        <taxon>Eukaryota</taxon>
        <taxon>Fungi</taxon>
        <taxon>Fungi incertae sedis</taxon>
        <taxon>Zoopagomycota</taxon>
        <taxon>Kickxellomycotina</taxon>
        <taxon>Kickxellomycetes</taxon>
        <taxon>Kickxellales</taxon>
        <taxon>Kickxellaceae</taxon>
        <taxon>Coemansia</taxon>
    </lineage>
</organism>
<dbReference type="Proteomes" id="UP001139981">
    <property type="component" value="Unassembled WGS sequence"/>
</dbReference>
<dbReference type="EMBL" id="JANBVB010003449">
    <property type="protein sequence ID" value="KAJ2878835.1"/>
    <property type="molecule type" value="Genomic_DNA"/>
</dbReference>
<reference evidence="1" key="1">
    <citation type="submission" date="2022-07" db="EMBL/GenBank/DDBJ databases">
        <title>Phylogenomic reconstructions and comparative analyses of Kickxellomycotina fungi.</title>
        <authorList>
            <person name="Reynolds N.K."/>
            <person name="Stajich J.E."/>
            <person name="Barry K."/>
            <person name="Grigoriev I.V."/>
            <person name="Crous P."/>
            <person name="Smith M.E."/>
        </authorList>
    </citation>
    <scope>NUCLEOTIDE SEQUENCE</scope>
    <source>
        <strain evidence="1">CBS 190363</strain>
    </source>
</reference>
<proteinExistence type="predicted"/>
<name>A0ACC1LT89_9FUNG</name>
<comment type="caution">
    <text evidence="1">The sequence shown here is derived from an EMBL/GenBank/DDBJ whole genome shotgun (WGS) entry which is preliminary data.</text>
</comment>
<protein>
    <submittedName>
        <fullName evidence="1">Uncharacterized protein</fullName>
    </submittedName>
</protein>
<sequence length="272" mass="29654">MFVNHQRSGGAISIFKHRLGAGYIEHVKTIKSPLLSSPNDVVATSRNTFYATNDLRYKSGIMHKIEVLLGMPWGHVVYYGPDGVVRKAYSGIAYPNGIAKSPSGDLIYIAASSEPSVNAFKAAQDGTLQLAGKTKFGGFVPDNISVDAATGELLVSGKQLHSIYAFVAQRTHILIIVPCKRNIGFLNTFEMFRYNREVLGGTDARPAAAVRRLRPSADMQKGFSEEGVLVHNGHLLPSTTTAVIQRRNNAHRMVLGSVMANHIAICEYQQAQ</sequence>